<dbReference type="SUPFAM" id="SSF55620">
    <property type="entry name" value="Tetrahydrobiopterin biosynthesis enzymes-like"/>
    <property type="match status" value="1"/>
</dbReference>
<protein>
    <submittedName>
        <fullName evidence="2">Dihydroneopterin aldolase</fullName>
        <ecNumber evidence="2">4.1.2.25</ecNumber>
        <ecNumber evidence="2">5.1.99.8</ecNumber>
    </submittedName>
</protein>
<dbReference type="NCBIfam" id="TIGR00526">
    <property type="entry name" value="folB_dom"/>
    <property type="match status" value="1"/>
</dbReference>
<dbReference type="RefSeq" id="WP_298386160.1">
    <property type="nucleotide sequence ID" value="NZ_JBFSHR010000022.1"/>
</dbReference>
<evidence type="ECO:0000313" key="3">
    <source>
        <dbReference type="Proteomes" id="UP001560267"/>
    </source>
</evidence>
<dbReference type="EC" id="5.1.99.8" evidence="2"/>
<dbReference type="Gene3D" id="3.30.1130.10">
    <property type="match status" value="1"/>
</dbReference>
<dbReference type="InterPro" id="IPR006157">
    <property type="entry name" value="FolB_dom"/>
</dbReference>
<dbReference type="InterPro" id="IPR043133">
    <property type="entry name" value="GTP-CH-I_C/QueF"/>
</dbReference>
<dbReference type="SMART" id="SM00905">
    <property type="entry name" value="FolB"/>
    <property type="match status" value="1"/>
</dbReference>
<evidence type="ECO:0000259" key="1">
    <source>
        <dbReference type="SMART" id="SM00905"/>
    </source>
</evidence>
<keyword evidence="2" id="KW-0413">Isomerase</keyword>
<evidence type="ECO:0000313" key="2">
    <source>
        <dbReference type="EMBL" id="MEX6429685.1"/>
    </source>
</evidence>
<feature type="domain" description="Dihydroneopterin aldolase/epimerase" evidence="1">
    <location>
        <begin position="5"/>
        <end position="118"/>
    </location>
</feature>
<name>A0ABV3Y2R2_9ACTN</name>
<dbReference type="EMBL" id="JBFSHR010000022">
    <property type="protein sequence ID" value="MEX6429685.1"/>
    <property type="molecule type" value="Genomic_DNA"/>
</dbReference>
<accession>A0ABV3Y2R2</accession>
<sequence>MSDLIEIPHISLMARVGLTQAERTRPQPISVGIRIELEIGRGLRDDLDQTFDYSVLDRVIPEALTPAPKLLETIAERIIVGLVRVGDCSRVKWIEVAVTKCQPPLTLVTDGVKVTLVTEVTDGEIAPAS</sequence>
<dbReference type="Proteomes" id="UP001560267">
    <property type="component" value="Unassembled WGS sequence"/>
</dbReference>
<keyword evidence="2" id="KW-0456">Lyase</keyword>
<gene>
    <name evidence="2" type="ORF">AB6A68_07515</name>
</gene>
<organism evidence="2 3">
    <name type="scientific">Ferrimicrobium acidiphilum</name>
    <dbReference type="NCBI Taxonomy" id="121039"/>
    <lineage>
        <taxon>Bacteria</taxon>
        <taxon>Bacillati</taxon>
        <taxon>Actinomycetota</taxon>
        <taxon>Acidimicrobiia</taxon>
        <taxon>Acidimicrobiales</taxon>
        <taxon>Acidimicrobiaceae</taxon>
        <taxon>Ferrimicrobium</taxon>
    </lineage>
</organism>
<keyword evidence="3" id="KW-1185">Reference proteome</keyword>
<dbReference type="EC" id="4.1.2.25" evidence="2"/>
<proteinExistence type="predicted"/>
<comment type="caution">
    <text evidence="2">The sequence shown here is derived from an EMBL/GenBank/DDBJ whole genome shotgun (WGS) entry which is preliminary data.</text>
</comment>
<dbReference type="Pfam" id="PF02152">
    <property type="entry name" value="FolB"/>
    <property type="match status" value="1"/>
</dbReference>
<reference evidence="2 3" key="1">
    <citation type="submission" date="2024-07" db="EMBL/GenBank/DDBJ databases">
        <title>Draft Genome Sequence of Ferrimicrobium acidiphilum Strain YE2023, Isolated from a Pulp of Bioleach Reactor.</title>
        <authorList>
            <person name="Elkina Y.A."/>
            <person name="Bulaeva A.G."/>
            <person name="Beletsky A.V."/>
            <person name="Mardanov A.V."/>
        </authorList>
    </citation>
    <scope>NUCLEOTIDE SEQUENCE [LARGE SCALE GENOMIC DNA]</scope>
    <source>
        <strain evidence="2 3">YE2023</strain>
    </source>
</reference>
<dbReference type="GO" id="GO:0004150">
    <property type="term" value="F:dihydroneopterin aldolase activity"/>
    <property type="evidence" value="ECO:0007669"/>
    <property type="project" value="UniProtKB-EC"/>
</dbReference>
<dbReference type="GO" id="GO:0016853">
    <property type="term" value="F:isomerase activity"/>
    <property type="evidence" value="ECO:0007669"/>
    <property type="project" value="UniProtKB-KW"/>
</dbReference>